<dbReference type="RefSeq" id="WP_134016865.1">
    <property type="nucleotide sequence ID" value="NZ_SOEC01000004.1"/>
</dbReference>
<dbReference type="EMBL" id="SOEC01000004">
    <property type="protein sequence ID" value="TDX30793.1"/>
    <property type="molecule type" value="Genomic_DNA"/>
</dbReference>
<comment type="caution">
    <text evidence="2">The sequence shown here is derived from an EMBL/GenBank/DDBJ whole genome shotgun (WGS) entry which is preliminary data.</text>
</comment>
<organism evidence="2 3">
    <name type="scientific">Modicisalibacter xianhensis</name>
    <dbReference type="NCBI Taxonomy" id="442341"/>
    <lineage>
        <taxon>Bacteria</taxon>
        <taxon>Pseudomonadati</taxon>
        <taxon>Pseudomonadota</taxon>
        <taxon>Gammaproteobacteria</taxon>
        <taxon>Oceanospirillales</taxon>
        <taxon>Halomonadaceae</taxon>
        <taxon>Modicisalibacter</taxon>
    </lineage>
</organism>
<protein>
    <submittedName>
        <fullName evidence="2">Uncharacterized protein</fullName>
    </submittedName>
</protein>
<gene>
    <name evidence="2" type="ORF">DFO67_10448</name>
</gene>
<accession>A0A4R8G2W4</accession>
<sequence length="73" mass="8371">MDPLDERWALYQSPSGTWEWLTQTMAMTTHRDYRLVSDIEREAHERRSVPSDLGHCPAADSGGGEHSNKKENE</sequence>
<dbReference type="Proteomes" id="UP000294489">
    <property type="component" value="Unassembled WGS sequence"/>
</dbReference>
<evidence type="ECO:0000256" key="1">
    <source>
        <dbReference type="SAM" id="MobiDB-lite"/>
    </source>
</evidence>
<name>A0A4R8G2W4_9GAMM</name>
<feature type="region of interest" description="Disordered" evidence="1">
    <location>
        <begin position="42"/>
        <end position="73"/>
    </location>
</feature>
<reference evidence="2 3" key="1">
    <citation type="submission" date="2019-03" db="EMBL/GenBank/DDBJ databases">
        <title>Freshwater and sediment microbial communities from various areas in North America, analyzing microbe dynamics in response to fracking.</title>
        <authorList>
            <person name="Lamendella R."/>
        </authorList>
    </citation>
    <scope>NUCLEOTIDE SEQUENCE [LARGE SCALE GENOMIC DNA]</scope>
    <source>
        <strain evidence="2 3">6_TX</strain>
    </source>
</reference>
<evidence type="ECO:0000313" key="3">
    <source>
        <dbReference type="Proteomes" id="UP000294489"/>
    </source>
</evidence>
<dbReference type="AlphaFoldDB" id="A0A4R8G2W4"/>
<proteinExistence type="predicted"/>
<evidence type="ECO:0000313" key="2">
    <source>
        <dbReference type="EMBL" id="TDX30793.1"/>
    </source>
</evidence>